<dbReference type="Gene3D" id="2.130.10.10">
    <property type="entry name" value="YVTN repeat-like/Quinoprotein amine dehydrogenase"/>
    <property type="match status" value="1"/>
</dbReference>
<organism evidence="4 5">
    <name type="scientific">Pichia inconspicua</name>
    <dbReference type="NCBI Taxonomy" id="52247"/>
    <lineage>
        <taxon>Eukaryota</taxon>
        <taxon>Fungi</taxon>
        <taxon>Dikarya</taxon>
        <taxon>Ascomycota</taxon>
        <taxon>Saccharomycotina</taxon>
        <taxon>Pichiomycetes</taxon>
        <taxon>Pichiales</taxon>
        <taxon>Pichiaceae</taxon>
        <taxon>Pichia</taxon>
    </lineage>
</organism>
<dbReference type="InterPro" id="IPR001680">
    <property type="entry name" value="WD40_rpt"/>
</dbReference>
<comment type="caution">
    <text evidence="4">The sequence shown here is derived from an EMBL/GenBank/DDBJ whole genome shotgun (WGS) entry which is preliminary data.</text>
</comment>
<gene>
    <name evidence="4" type="ORF">CANINC_004727</name>
</gene>
<evidence type="ECO:0000256" key="3">
    <source>
        <dbReference type="PROSITE-ProRule" id="PRU00221"/>
    </source>
</evidence>
<dbReference type="OrthoDB" id="1068471at2759"/>
<protein>
    <submittedName>
        <fullName evidence="4">Uncharacterized protein</fullName>
    </submittedName>
</protein>
<dbReference type="PANTHER" id="PTHR44006:SF1">
    <property type="entry name" value="U5 SMALL NUCLEAR RIBONUCLEOPROTEIN 40 KDA PROTEIN"/>
    <property type="match status" value="1"/>
</dbReference>
<keyword evidence="1 3" id="KW-0853">WD repeat</keyword>
<dbReference type="InterPro" id="IPR015943">
    <property type="entry name" value="WD40/YVTN_repeat-like_dom_sf"/>
</dbReference>
<dbReference type="EMBL" id="SELW01000657">
    <property type="protein sequence ID" value="TID15056.1"/>
    <property type="molecule type" value="Genomic_DNA"/>
</dbReference>
<dbReference type="PROSITE" id="PS50294">
    <property type="entry name" value="WD_REPEATS_REGION"/>
    <property type="match status" value="1"/>
</dbReference>
<dbReference type="Proteomes" id="UP000307173">
    <property type="component" value="Unassembled WGS sequence"/>
</dbReference>
<dbReference type="InterPro" id="IPR036322">
    <property type="entry name" value="WD40_repeat_dom_sf"/>
</dbReference>
<dbReference type="GO" id="GO:0003723">
    <property type="term" value="F:RNA binding"/>
    <property type="evidence" value="ECO:0007669"/>
    <property type="project" value="TreeGrafter"/>
</dbReference>
<dbReference type="GO" id="GO:0071013">
    <property type="term" value="C:catalytic step 2 spliceosome"/>
    <property type="evidence" value="ECO:0007669"/>
    <property type="project" value="TreeGrafter"/>
</dbReference>
<keyword evidence="2" id="KW-0677">Repeat</keyword>
<dbReference type="PANTHER" id="PTHR44006">
    <property type="entry name" value="U5 SMALL NUCLEAR RIBONUCLEOPROTEIN 40 KDA PROTEIN"/>
    <property type="match status" value="1"/>
</dbReference>
<dbReference type="PROSITE" id="PS50082">
    <property type="entry name" value="WD_REPEATS_2"/>
    <property type="match status" value="3"/>
</dbReference>
<dbReference type="SUPFAM" id="SSF50978">
    <property type="entry name" value="WD40 repeat-like"/>
    <property type="match status" value="1"/>
</dbReference>
<dbReference type="Pfam" id="PF00400">
    <property type="entry name" value="WD40"/>
    <property type="match status" value="4"/>
</dbReference>
<accession>A0A4V4NF91</accession>
<dbReference type="STRING" id="52247.A0A4V4NF91"/>
<sequence length="330" mass="37296">MDFSYTSNDIKLDLYSGAIYTVRWNEDGTYIAAGGVDRTIKLLNMENLDTEIEQDNDAAIEEIESDVFEEQIANSAVTSVEWSTLEDSQLIASSADHTAIIYDLNKSAKIKTFRHPGTVNQLSISKKDLIVTACDDGMVRTWDKRSKFAVNTIKSNHLFPILTCCIDRDENRVYYSGIDPTISCYDIRKLDLAWSESHVHLNNVTSLSLSPDESYLLSKSIDNTVKYCDSRLIEMKNHSKPYIFDGTTATDEDWLIRAKFIPDPEDETGELLNVVSGSNDGYTYVWEFSSRKIINRLDGHKAAVLDMDYSEINDQLVTSSMDGSLIIRKL</sequence>
<feature type="repeat" description="WD" evidence="3">
    <location>
        <begin position="297"/>
        <end position="330"/>
    </location>
</feature>
<feature type="repeat" description="WD" evidence="3">
    <location>
        <begin position="112"/>
        <end position="152"/>
    </location>
</feature>
<evidence type="ECO:0000313" key="4">
    <source>
        <dbReference type="EMBL" id="TID15056.1"/>
    </source>
</evidence>
<dbReference type="InterPro" id="IPR052234">
    <property type="entry name" value="U5_snRNP_Component"/>
</dbReference>
<dbReference type="AlphaFoldDB" id="A0A4V4NF91"/>
<feature type="repeat" description="WD" evidence="3">
    <location>
        <begin position="12"/>
        <end position="53"/>
    </location>
</feature>
<proteinExistence type="predicted"/>
<keyword evidence="5" id="KW-1185">Reference proteome</keyword>
<dbReference type="SMART" id="SM00320">
    <property type="entry name" value="WD40"/>
    <property type="match status" value="7"/>
</dbReference>
<name>A0A4V4NF91_9ASCO</name>
<reference evidence="4 5" key="1">
    <citation type="journal article" date="2019" name="Front. Genet.">
        <title>Whole-Genome Sequencing of the Opportunistic Yeast Pathogen Candida inconspicua Uncovers Its Hybrid Origin.</title>
        <authorList>
            <person name="Mixao V."/>
            <person name="Hansen A.P."/>
            <person name="Saus E."/>
            <person name="Boekhout T."/>
            <person name="Lass-Florl C."/>
            <person name="Gabaldon T."/>
        </authorList>
    </citation>
    <scope>NUCLEOTIDE SEQUENCE [LARGE SCALE GENOMIC DNA]</scope>
    <source>
        <strain evidence="4 5">CBS 180</strain>
    </source>
</reference>
<evidence type="ECO:0000256" key="1">
    <source>
        <dbReference type="ARBA" id="ARBA00022574"/>
    </source>
</evidence>
<evidence type="ECO:0000256" key="2">
    <source>
        <dbReference type="ARBA" id="ARBA00022737"/>
    </source>
</evidence>
<evidence type="ECO:0000313" key="5">
    <source>
        <dbReference type="Proteomes" id="UP000307173"/>
    </source>
</evidence>